<dbReference type="AlphaFoldDB" id="A0A1I0ZJ68"/>
<reference evidence="2 3" key="1">
    <citation type="submission" date="2016-10" db="EMBL/GenBank/DDBJ databases">
        <authorList>
            <person name="de Groot N.N."/>
        </authorList>
    </citation>
    <scope>NUCLEOTIDE SEQUENCE [LARGE SCALE GENOMIC DNA]</scope>
    <source>
        <strain evidence="2 3">CGMCC 4.6945</strain>
    </source>
</reference>
<dbReference type="SUPFAM" id="SSF82784">
    <property type="entry name" value="OsmC-like"/>
    <property type="match status" value="1"/>
</dbReference>
<evidence type="ECO:0000256" key="1">
    <source>
        <dbReference type="SAM" id="MobiDB-lite"/>
    </source>
</evidence>
<evidence type="ECO:0000313" key="3">
    <source>
        <dbReference type="Proteomes" id="UP000199012"/>
    </source>
</evidence>
<organism evidence="2 3">
    <name type="scientific">Cellulomonas marina</name>
    <dbReference type="NCBI Taxonomy" id="988821"/>
    <lineage>
        <taxon>Bacteria</taxon>
        <taxon>Bacillati</taxon>
        <taxon>Actinomycetota</taxon>
        <taxon>Actinomycetes</taxon>
        <taxon>Micrococcales</taxon>
        <taxon>Cellulomonadaceae</taxon>
        <taxon>Cellulomonas</taxon>
    </lineage>
</organism>
<sequence>MGARPAPRGAPVSAAGDASGTGAGDVLGTAGPFEVEVASGTARDRLADPLAVLPHAWTPGGVAVRGSLTGAHVLLLAVAVCVLNDVHREAQRAGLPVDGVHVVATGSFATPAWASTGIVWSARVDSSAPTDAVARLLDEVERVAEGPRALAVGTAVRRGAAGAV</sequence>
<accession>A0A1I0ZJ68</accession>
<feature type="region of interest" description="Disordered" evidence="1">
    <location>
        <begin position="1"/>
        <end position="25"/>
    </location>
</feature>
<dbReference type="InterPro" id="IPR036102">
    <property type="entry name" value="OsmC/Ohrsf"/>
</dbReference>
<dbReference type="InterPro" id="IPR015946">
    <property type="entry name" value="KH_dom-like_a/b"/>
</dbReference>
<dbReference type="EMBL" id="FOKA01000011">
    <property type="protein sequence ID" value="SFB25146.1"/>
    <property type="molecule type" value="Genomic_DNA"/>
</dbReference>
<dbReference type="Gene3D" id="3.30.300.20">
    <property type="match status" value="1"/>
</dbReference>
<dbReference type="Proteomes" id="UP000199012">
    <property type="component" value="Unassembled WGS sequence"/>
</dbReference>
<dbReference type="STRING" id="988821.SAMN05421867_11179"/>
<keyword evidence="3" id="KW-1185">Reference proteome</keyword>
<protein>
    <submittedName>
        <fullName evidence="2">OsmC-like protein</fullName>
    </submittedName>
</protein>
<gene>
    <name evidence="2" type="ORF">SAMN05421867_11179</name>
</gene>
<evidence type="ECO:0000313" key="2">
    <source>
        <dbReference type="EMBL" id="SFB25146.1"/>
    </source>
</evidence>
<name>A0A1I0ZJ68_9CELL</name>
<dbReference type="RefSeq" id="WP_239078747.1">
    <property type="nucleotide sequence ID" value="NZ_BONM01000007.1"/>
</dbReference>
<proteinExistence type="predicted"/>